<dbReference type="CDD" id="cd06170">
    <property type="entry name" value="LuxR_C_like"/>
    <property type="match status" value="1"/>
</dbReference>
<dbReference type="InterPro" id="IPR000014">
    <property type="entry name" value="PAS"/>
</dbReference>
<comment type="caution">
    <text evidence="6">The sequence shown here is derived from an EMBL/GenBank/DDBJ whole genome shotgun (WGS) entry which is preliminary data.</text>
</comment>
<dbReference type="AlphaFoldDB" id="S3MTS1"/>
<evidence type="ECO:0000259" key="5">
    <source>
        <dbReference type="PROSITE" id="PS50112"/>
    </source>
</evidence>
<feature type="domain" description="PAS" evidence="5">
    <location>
        <begin position="22"/>
        <end position="71"/>
    </location>
</feature>
<keyword evidence="7" id="KW-1185">Reference proteome</keyword>
<dbReference type="SMART" id="SM00091">
    <property type="entry name" value="PAS"/>
    <property type="match status" value="1"/>
</dbReference>
<evidence type="ECO:0000256" key="1">
    <source>
        <dbReference type="ARBA" id="ARBA00023015"/>
    </source>
</evidence>
<dbReference type="CDD" id="cd00130">
    <property type="entry name" value="PAS"/>
    <property type="match status" value="1"/>
</dbReference>
<dbReference type="InterPro" id="IPR000792">
    <property type="entry name" value="Tscrpt_reg_LuxR_C"/>
</dbReference>
<dbReference type="InterPro" id="IPR036388">
    <property type="entry name" value="WH-like_DNA-bd_sf"/>
</dbReference>
<gene>
    <name evidence="6" type="ORF">F945_03537</name>
</gene>
<dbReference type="InterPro" id="IPR035965">
    <property type="entry name" value="PAS-like_dom_sf"/>
</dbReference>
<dbReference type="PROSITE" id="PS50112">
    <property type="entry name" value="PAS"/>
    <property type="match status" value="1"/>
</dbReference>
<evidence type="ECO:0000313" key="6">
    <source>
        <dbReference type="EMBL" id="EPF69973.1"/>
    </source>
</evidence>
<dbReference type="Pfam" id="PF00196">
    <property type="entry name" value="GerE"/>
    <property type="match status" value="1"/>
</dbReference>
<dbReference type="PANTHER" id="PTHR44688:SF16">
    <property type="entry name" value="DNA-BINDING TRANSCRIPTIONAL ACTIVATOR DEVR_DOSR"/>
    <property type="match status" value="1"/>
</dbReference>
<dbReference type="SUPFAM" id="SSF55785">
    <property type="entry name" value="PYP-like sensor domain (PAS domain)"/>
    <property type="match status" value="1"/>
</dbReference>
<protein>
    <recommendedName>
        <fullName evidence="8">PAS domain S-box protein</fullName>
    </recommendedName>
</protein>
<organism evidence="6 7">
    <name type="scientific">Acinetobacter rudis CIP 110305</name>
    <dbReference type="NCBI Taxonomy" id="421052"/>
    <lineage>
        <taxon>Bacteria</taxon>
        <taxon>Pseudomonadati</taxon>
        <taxon>Pseudomonadota</taxon>
        <taxon>Gammaproteobacteria</taxon>
        <taxon>Moraxellales</taxon>
        <taxon>Moraxellaceae</taxon>
        <taxon>Acinetobacter</taxon>
    </lineage>
</organism>
<name>S3MTS1_9GAMM</name>
<dbReference type="STRING" id="632955.GCA_000829675_02657"/>
<evidence type="ECO:0000256" key="3">
    <source>
        <dbReference type="ARBA" id="ARBA00023163"/>
    </source>
</evidence>
<proteinExistence type="predicted"/>
<keyword evidence="1" id="KW-0805">Transcription regulation</keyword>
<dbReference type="Proteomes" id="UP000014568">
    <property type="component" value="Unassembled WGS sequence"/>
</dbReference>
<dbReference type="Gene3D" id="1.10.10.10">
    <property type="entry name" value="Winged helix-like DNA-binding domain superfamily/Winged helix DNA-binding domain"/>
    <property type="match status" value="1"/>
</dbReference>
<dbReference type="PANTHER" id="PTHR44688">
    <property type="entry name" value="DNA-BINDING TRANSCRIPTIONAL ACTIVATOR DEVR_DOSR"/>
    <property type="match status" value="1"/>
</dbReference>
<evidence type="ECO:0000313" key="7">
    <source>
        <dbReference type="Proteomes" id="UP000014568"/>
    </source>
</evidence>
<reference evidence="6 7" key="1">
    <citation type="submission" date="2013-06" db="EMBL/GenBank/DDBJ databases">
        <title>The Genome Sequence of Acinetobacter rudis CIP 110305.</title>
        <authorList>
            <consortium name="The Broad Institute Genome Sequencing Platform"/>
            <consortium name="The Broad Institute Genome Sequencing Center for Infectious Disease"/>
            <person name="Cerqueira G."/>
            <person name="Feldgarden M."/>
            <person name="Courvalin P."/>
            <person name="Perichon B."/>
            <person name="Grillot-Courvalin C."/>
            <person name="Clermont D."/>
            <person name="Rocha E."/>
            <person name="Yoon E.-J."/>
            <person name="Nemec A."/>
            <person name="Young S.K."/>
            <person name="Zeng Q."/>
            <person name="Gargeya S."/>
            <person name="Fitzgerald M."/>
            <person name="Abouelleil A."/>
            <person name="Alvarado L."/>
            <person name="Berlin A.M."/>
            <person name="Chapman S.B."/>
            <person name="Dewar J."/>
            <person name="Goldberg J."/>
            <person name="Griggs A."/>
            <person name="Gujja S."/>
            <person name="Hansen M."/>
            <person name="Howarth C."/>
            <person name="Imamovic A."/>
            <person name="Larimer J."/>
            <person name="McCowan C."/>
            <person name="Murphy C."/>
            <person name="Pearson M."/>
            <person name="Priest M."/>
            <person name="Roberts A."/>
            <person name="Saif S."/>
            <person name="Shea T."/>
            <person name="Sykes S."/>
            <person name="Wortman J."/>
            <person name="Nusbaum C."/>
            <person name="Birren B."/>
        </authorList>
    </citation>
    <scope>NUCLEOTIDE SEQUENCE [LARGE SCALE GENOMIC DNA]</scope>
    <source>
        <strain evidence="6 7">CIP 110305</strain>
    </source>
</reference>
<dbReference type="Pfam" id="PF00989">
    <property type="entry name" value="PAS"/>
    <property type="match status" value="1"/>
</dbReference>
<dbReference type="Gene3D" id="3.30.450.20">
    <property type="entry name" value="PAS domain"/>
    <property type="match status" value="1"/>
</dbReference>
<dbReference type="InterPro" id="IPR016032">
    <property type="entry name" value="Sig_transdc_resp-reg_C-effctor"/>
</dbReference>
<dbReference type="EMBL" id="ATGI01000039">
    <property type="protein sequence ID" value="EPF69973.1"/>
    <property type="molecule type" value="Genomic_DNA"/>
</dbReference>
<dbReference type="GO" id="GO:0006355">
    <property type="term" value="P:regulation of DNA-templated transcription"/>
    <property type="evidence" value="ECO:0007669"/>
    <property type="project" value="InterPro"/>
</dbReference>
<keyword evidence="3" id="KW-0804">Transcription</keyword>
<evidence type="ECO:0000259" key="4">
    <source>
        <dbReference type="PROSITE" id="PS50043"/>
    </source>
</evidence>
<dbReference type="SMART" id="SM00421">
    <property type="entry name" value="HTH_LUXR"/>
    <property type="match status" value="1"/>
</dbReference>
<feature type="domain" description="HTH luxR-type" evidence="4">
    <location>
        <begin position="116"/>
        <end position="181"/>
    </location>
</feature>
<sequence length="188" mass="21642">MDYQQLAFEHAPAAIVVLSQRRMMAMNQAFAQLFGYSKQELLEQSIAKLFPSQEDFEKIGHDALQGLLEQRGLGYSDQRFMQHHNGQLFWTQTHGHTLTPEDPFRLAVWHFERKDQLMPKLQLSKRETEITQYIVNGLTCKEIAKLLGLSHRTVEVHKANLMKKLGVRNKNQLSSKIITSITPKLASI</sequence>
<keyword evidence="2" id="KW-0238">DNA-binding</keyword>
<dbReference type="HOGENOM" id="CLU_105330_0_0_6"/>
<dbReference type="OrthoDB" id="9802186at2"/>
<dbReference type="PRINTS" id="PR00038">
    <property type="entry name" value="HTHLUXR"/>
</dbReference>
<evidence type="ECO:0008006" key="8">
    <source>
        <dbReference type="Google" id="ProtNLM"/>
    </source>
</evidence>
<dbReference type="InterPro" id="IPR013767">
    <property type="entry name" value="PAS_fold"/>
</dbReference>
<evidence type="ECO:0000256" key="2">
    <source>
        <dbReference type="ARBA" id="ARBA00023125"/>
    </source>
</evidence>
<dbReference type="eggNOG" id="COG2197">
    <property type="taxonomic scope" value="Bacteria"/>
</dbReference>
<dbReference type="SUPFAM" id="SSF46894">
    <property type="entry name" value="C-terminal effector domain of the bipartite response regulators"/>
    <property type="match status" value="1"/>
</dbReference>
<dbReference type="GO" id="GO:0003677">
    <property type="term" value="F:DNA binding"/>
    <property type="evidence" value="ECO:0007669"/>
    <property type="project" value="UniProtKB-KW"/>
</dbReference>
<dbReference type="PATRIC" id="fig|421052.3.peg.3469"/>
<accession>S3MTS1</accession>
<dbReference type="PROSITE" id="PS50043">
    <property type="entry name" value="HTH_LUXR_2"/>
    <property type="match status" value="1"/>
</dbReference>
<dbReference type="NCBIfam" id="TIGR00229">
    <property type="entry name" value="sensory_box"/>
    <property type="match status" value="1"/>
</dbReference>